<organism evidence="1 2">
    <name type="scientific">Phormidium tenue NIES-30</name>
    <dbReference type="NCBI Taxonomy" id="549789"/>
    <lineage>
        <taxon>Bacteria</taxon>
        <taxon>Bacillati</taxon>
        <taxon>Cyanobacteriota</taxon>
        <taxon>Cyanophyceae</taxon>
        <taxon>Oscillatoriophycideae</taxon>
        <taxon>Oscillatoriales</taxon>
        <taxon>Oscillatoriaceae</taxon>
        <taxon>Phormidium</taxon>
    </lineage>
</organism>
<dbReference type="STRING" id="549789.NIES30_03470"/>
<comment type="caution">
    <text evidence="1">The sequence shown here is derived from an EMBL/GenBank/DDBJ whole genome shotgun (WGS) entry which is preliminary data.</text>
</comment>
<dbReference type="OrthoDB" id="5952844at2"/>
<gene>
    <name evidence="1" type="ORF">NIES30_03470</name>
</gene>
<dbReference type="RefSeq" id="WP_073606943.1">
    <property type="nucleotide sequence ID" value="NZ_MRCG01000001.1"/>
</dbReference>
<proteinExistence type="predicted"/>
<dbReference type="AlphaFoldDB" id="A0A1U7JBN0"/>
<sequence length="157" mass="17198">MTSNYISATLSPQARDEIMSAIAAIRDNLPFIVDVAPKVKKSMPKMGDKSRAFVQKALDIAVQHPDFLPRSFDIAELQRDVHLFETIYPLAMAIAQLQADLDDTLAAVGSDAFTAALQVYRHAKAHGDGSGLDAMVEDLGQRFERQPRKKAAIEAAM</sequence>
<dbReference type="EMBL" id="MRCG01000001">
    <property type="protein sequence ID" value="OKH51136.1"/>
    <property type="molecule type" value="Genomic_DNA"/>
</dbReference>
<protein>
    <submittedName>
        <fullName evidence="1">Uncharacterized protein</fullName>
    </submittedName>
</protein>
<reference evidence="1 2" key="1">
    <citation type="submission" date="2016-11" db="EMBL/GenBank/DDBJ databases">
        <title>Draft Genome Sequences of Nine Cyanobacterial Strains from Diverse Habitats.</title>
        <authorList>
            <person name="Zhu T."/>
            <person name="Hou S."/>
            <person name="Lu X."/>
            <person name="Hess W.R."/>
        </authorList>
    </citation>
    <scope>NUCLEOTIDE SEQUENCE [LARGE SCALE GENOMIC DNA]</scope>
    <source>
        <strain evidence="1 2">NIES-30</strain>
    </source>
</reference>
<accession>A0A1U7JBN0</accession>
<dbReference type="Proteomes" id="UP000185557">
    <property type="component" value="Unassembled WGS sequence"/>
</dbReference>
<keyword evidence="2" id="KW-1185">Reference proteome</keyword>
<evidence type="ECO:0000313" key="2">
    <source>
        <dbReference type="Proteomes" id="UP000185557"/>
    </source>
</evidence>
<name>A0A1U7JBN0_9CYAN</name>
<evidence type="ECO:0000313" key="1">
    <source>
        <dbReference type="EMBL" id="OKH51136.1"/>
    </source>
</evidence>